<dbReference type="GO" id="GO:0016887">
    <property type="term" value="F:ATP hydrolysis activity"/>
    <property type="evidence" value="ECO:0007669"/>
    <property type="project" value="InterPro"/>
</dbReference>
<evidence type="ECO:0000256" key="3">
    <source>
        <dbReference type="ARBA" id="ARBA00022519"/>
    </source>
</evidence>
<keyword evidence="3" id="KW-0472">Membrane</keyword>
<dbReference type="InterPro" id="IPR017871">
    <property type="entry name" value="ABC_transporter-like_CS"/>
</dbReference>
<dbReference type="GO" id="GO:0043190">
    <property type="term" value="C:ATP-binding cassette (ABC) transporter complex"/>
    <property type="evidence" value="ECO:0007669"/>
    <property type="project" value="InterPro"/>
</dbReference>
<organism evidence="7 8">
    <name type="scientific">Cupriavidus oxalaticus</name>
    <dbReference type="NCBI Taxonomy" id="96344"/>
    <lineage>
        <taxon>Bacteria</taxon>
        <taxon>Pseudomonadati</taxon>
        <taxon>Pseudomonadota</taxon>
        <taxon>Betaproteobacteria</taxon>
        <taxon>Burkholderiales</taxon>
        <taxon>Burkholderiaceae</taxon>
        <taxon>Cupriavidus</taxon>
    </lineage>
</organism>
<dbReference type="SUPFAM" id="SSF52540">
    <property type="entry name" value="P-loop containing nucleoside triphosphate hydrolases"/>
    <property type="match status" value="1"/>
</dbReference>
<feature type="domain" description="ABC transporter" evidence="6">
    <location>
        <begin position="19"/>
        <end position="249"/>
    </location>
</feature>
<evidence type="ECO:0000256" key="2">
    <source>
        <dbReference type="ARBA" id="ARBA00022475"/>
    </source>
</evidence>
<dbReference type="AlphaFoldDB" id="A0A5P3VGK7"/>
<evidence type="ECO:0000313" key="7">
    <source>
        <dbReference type="EMBL" id="QEZ45048.1"/>
    </source>
</evidence>
<dbReference type="PANTHER" id="PTHR42781:SF4">
    <property type="entry name" value="SPERMIDINE_PUTRESCINE IMPORT ATP-BINDING PROTEIN POTA"/>
    <property type="match status" value="1"/>
</dbReference>
<accession>A0A5P3VGK7</accession>
<dbReference type="InterPro" id="IPR013611">
    <property type="entry name" value="Transp-assoc_OB_typ2"/>
</dbReference>
<evidence type="ECO:0000256" key="1">
    <source>
        <dbReference type="ARBA" id="ARBA00022448"/>
    </source>
</evidence>
<keyword evidence="3" id="KW-0997">Cell inner membrane</keyword>
<dbReference type="SUPFAM" id="SSF50331">
    <property type="entry name" value="MOP-like"/>
    <property type="match status" value="1"/>
</dbReference>
<dbReference type="InterPro" id="IPR050093">
    <property type="entry name" value="ABC_SmlMolc_Importer"/>
</dbReference>
<evidence type="ECO:0000256" key="4">
    <source>
        <dbReference type="ARBA" id="ARBA00022741"/>
    </source>
</evidence>
<gene>
    <name evidence="7" type="ORF">D2917_02125</name>
</gene>
<name>A0A5P3VGK7_9BURK</name>
<dbReference type="Gene3D" id="3.40.50.300">
    <property type="entry name" value="P-loop containing nucleotide triphosphate hydrolases"/>
    <property type="match status" value="1"/>
</dbReference>
<dbReference type="RefSeq" id="WP_151069437.1">
    <property type="nucleotide sequence ID" value="NZ_CP032518.1"/>
</dbReference>
<keyword evidence="1" id="KW-0813">Transport</keyword>
<evidence type="ECO:0000259" key="6">
    <source>
        <dbReference type="PROSITE" id="PS50893"/>
    </source>
</evidence>
<dbReference type="GO" id="GO:0022857">
    <property type="term" value="F:transmembrane transporter activity"/>
    <property type="evidence" value="ECO:0007669"/>
    <property type="project" value="InterPro"/>
</dbReference>
<dbReference type="EMBL" id="CP032518">
    <property type="protein sequence ID" value="QEZ45048.1"/>
    <property type="molecule type" value="Genomic_DNA"/>
</dbReference>
<dbReference type="GO" id="GO:0015697">
    <property type="term" value="P:quaternary ammonium group transport"/>
    <property type="evidence" value="ECO:0007669"/>
    <property type="project" value="UniProtKB-ARBA"/>
</dbReference>
<reference evidence="7 8" key="1">
    <citation type="submission" date="2018-09" db="EMBL/GenBank/DDBJ databases">
        <title>Complete genome sequence of Cupriavidus oxalaticus T2, a bacterium capable of phenol tolerance and degradation.</title>
        <authorList>
            <person name="Yan J."/>
        </authorList>
    </citation>
    <scope>NUCLEOTIDE SEQUENCE [LARGE SCALE GENOMIC DNA]</scope>
    <source>
        <strain evidence="7 8">T2</strain>
    </source>
</reference>
<evidence type="ECO:0000256" key="5">
    <source>
        <dbReference type="ARBA" id="ARBA00022840"/>
    </source>
</evidence>
<keyword evidence="2" id="KW-1003">Cell membrane</keyword>
<dbReference type="Pfam" id="PF00005">
    <property type="entry name" value="ABC_tran"/>
    <property type="match status" value="1"/>
</dbReference>
<dbReference type="PROSITE" id="PS50893">
    <property type="entry name" value="ABC_TRANSPORTER_2"/>
    <property type="match status" value="1"/>
</dbReference>
<dbReference type="Pfam" id="PF08402">
    <property type="entry name" value="TOBE_2"/>
    <property type="match status" value="1"/>
</dbReference>
<keyword evidence="5 7" id="KW-0067">ATP-binding</keyword>
<dbReference type="PROSITE" id="PS00211">
    <property type="entry name" value="ABC_TRANSPORTER_1"/>
    <property type="match status" value="1"/>
</dbReference>
<protein>
    <submittedName>
        <fullName evidence="7">ABC transporter ATP-binding protein</fullName>
    </submittedName>
</protein>
<dbReference type="Proteomes" id="UP000325743">
    <property type="component" value="Chromosome 1"/>
</dbReference>
<dbReference type="SMART" id="SM00382">
    <property type="entry name" value="AAA"/>
    <property type="match status" value="1"/>
</dbReference>
<dbReference type="PANTHER" id="PTHR42781">
    <property type="entry name" value="SPERMIDINE/PUTRESCINE IMPORT ATP-BINDING PROTEIN POTA"/>
    <property type="match status" value="1"/>
</dbReference>
<proteinExistence type="predicted"/>
<dbReference type="InterPro" id="IPR008995">
    <property type="entry name" value="Mo/tungstate-bd_C_term_dom"/>
</dbReference>
<sequence>MSPLKGTSSGAVSSRSNSITLESLGKSYGSTTVLHEIDLHVKPGELFTILGPSGSGKTTLLSLIAGTAAPSRGRMLIGDRDVTTLEPAHRGIGVVFQNYALFPNLSVFDNVAFPLSIRRRPKHEIVEKVNEMLERVQLTAVRDRRPSQLSGGQQQRVALARALVFRPSIVLLDEPLGALDRQLRERLQVELKELQRSLGVTMILVTHDQEEALSLSDRLAVIDKGRLQQVAPPNEAYLRPANSFVATFLGMANFVETPDGGQAVVRPERLRINREKDGFGVSGHVRHTVYLGPSIRQHIALDGGGEMVANIPATAPAASIFPGQRVHASWRAEDAWPCT</sequence>
<dbReference type="InterPro" id="IPR003593">
    <property type="entry name" value="AAA+_ATPase"/>
</dbReference>
<dbReference type="InterPro" id="IPR027417">
    <property type="entry name" value="P-loop_NTPase"/>
</dbReference>
<dbReference type="GO" id="GO:0005524">
    <property type="term" value="F:ATP binding"/>
    <property type="evidence" value="ECO:0007669"/>
    <property type="project" value="UniProtKB-KW"/>
</dbReference>
<dbReference type="InterPro" id="IPR003439">
    <property type="entry name" value="ABC_transporter-like_ATP-bd"/>
</dbReference>
<evidence type="ECO:0000313" key="8">
    <source>
        <dbReference type="Proteomes" id="UP000325743"/>
    </source>
</evidence>
<keyword evidence="4" id="KW-0547">Nucleotide-binding</keyword>
<dbReference type="FunFam" id="3.40.50.300:FF:000425">
    <property type="entry name" value="Probable ABC transporter, ATP-binding subunit"/>
    <property type="match status" value="1"/>
</dbReference>